<name>A0A915E998_9BILA</name>
<feature type="compositionally biased region" description="Polar residues" evidence="1">
    <location>
        <begin position="448"/>
        <end position="471"/>
    </location>
</feature>
<feature type="region of interest" description="Disordered" evidence="1">
    <location>
        <begin position="395"/>
        <end position="472"/>
    </location>
</feature>
<feature type="compositionally biased region" description="Polar residues" evidence="1">
    <location>
        <begin position="324"/>
        <end position="333"/>
    </location>
</feature>
<feature type="region of interest" description="Disordered" evidence="1">
    <location>
        <begin position="124"/>
        <end position="145"/>
    </location>
</feature>
<feature type="compositionally biased region" description="Polar residues" evidence="1">
    <location>
        <begin position="287"/>
        <end position="310"/>
    </location>
</feature>
<dbReference type="AlphaFoldDB" id="A0A915E998"/>
<feature type="compositionally biased region" description="Low complexity" evidence="1">
    <location>
        <begin position="199"/>
        <end position="211"/>
    </location>
</feature>
<sequence length="506" mass="55184">MNFFSNKSFGQTALSPKRKAFCAKILLLPCPSDGLQWPVGRAQGSSLSKPVIITDAAAATADNLCLSPSLYASSKASLLASFLSFSVLLLQHRKAEFCRLGLNRIEFCGVVIDSFYFPLSSSRSTTAANNTNATGQKKSQRRLTRNDSRYHSEIRQEAVQQALAAWGIRNTITVGTPDDTTKINSQPSEGIPSLRAPVSRRNGSTSRSQSRQSRHPALTIAKPMQQCCSDSSDSDTSQEDVSTLDSGTEDATDVPSSQQKNQKHKLKNGAKKLDTNKQKEKTTKENSPITKTSNGAATKSPLKNMNLQKTSEFKESNSKVECPVSQQATGSTVKENEILIKNSESPAKKGLSKEQEPQPSSSFIVQPGRRLKILRKAKVNKEEVCVKVLQPPIRRTSRRLSPPPKRTSVLVLEDRPLPQLPLDASDSDEQQGEEDDNAVYINTGIPGRTSTNDSGLGGSSSAPQDYANNTHIPLKPSKVSQKIQQLLLTLQVALSLDHLKLEAFKL</sequence>
<keyword evidence="2" id="KW-1185">Reference proteome</keyword>
<reference evidence="3" key="1">
    <citation type="submission" date="2022-11" db="UniProtKB">
        <authorList>
            <consortium name="WormBaseParasite"/>
        </authorList>
    </citation>
    <scope>IDENTIFICATION</scope>
</reference>
<organism evidence="2 3">
    <name type="scientific">Ditylenchus dipsaci</name>
    <dbReference type="NCBI Taxonomy" id="166011"/>
    <lineage>
        <taxon>Eukaryota</taxon>
        <taxon>Metazoa</taxon>
        <taxon>Ecdysozoa</taxon>
        <taxon>Nematoda</taxon>
        <taxon>Chromadorea</taxon>
        <taxon>Rhabditida</taxon>
        <taxon>Tylenchina</taxon>
        <taxon>Tylenchomorpha</taxon>
        <taxon>Sphaerularioidea</taxon>
        <taxon>Anguinidae</taxon>
        <taxon>Anguininae</taxon>
        <taxon>Ditylenchus</taxon>
    </lineage>
</organism>
<feature type="compositionally biased region" description="Acidic residues" evidence="1">
    <location>
        <begin position="425"/>
        <end position="437"/>
    </location>
</feature>
<feature type="compositionally biased region" description="Basic residues" evidence="1">
    <location>
        <begin position="261"/>
        <end position="270"/>
    </location>
</feature>
<feature type="compositionally biased region" description="Basic and acidic residues" evidence="1">
    <location>
        <begin position="271"/>
        <end position="284"/>
    </location>
</feature>
<dbReference type="WBParaSite" id="jg3425.1">
    <property type="protein sequence ID" value="jg3425.1"/>
    <property type="gene ID" value="jg3425"/>
</dbReference>
<feature type="compositionally biased region" description="Low complexity" evidence="1">
    <location>
        <begin position="124"/>
        <end position="134"/>
    </location>
</feature>
<evidence type="ECO:0000313" key="3">
    <source>
        <dbReference type="WBParaSite" id="jg3425.1"/>
    </source>
</evidence>
<proteinExistence type="predicted"/>
<evidence type="ECO:0000313" key="2">
    <source>
        <dbReference type="Proteomes" id="UP000887574"/>
    </source>
</evidence>
<protein>
    <submittedName>
        <fullName evidence="3">Uncharacterized protein</fullName>
    </submittedName>
</protein>
<dbReference type="Proteomes" id="UP000887574">
    <property type="component" value="Unplaced"/>
</dbReference>
<feature type="region of interest" description="Disordered" evidence="1">
    <location>
        <begin position="174"/>
        <end position="363"/>
    </location>
</feature>
<evidence type="ECO:0000256" key="1">
    <source>
        <dbReference type="SAM" id="MobiDB-lite"/>
    </source>
</evidence>
<accession>A0A915E998</accession>